<dbReference type="EMBL" id="PIPJ01000002">
    <property type="protein sequence ID" value="RUO22668.1"/>
    <property type="molecule type" value="Genomic_DNA"/>
</dbReference>
<feature type="transmembrane region" description="Helical" evidence="1">
    <location>
        <begin position="70"/>
        <end position="91"/>
    </location>
</feature>
<dbReference type="Pfam" id="PF11086">
    <property type="entry name" value="DUF2878"/>
    <property type="match status" value="1"/>
</dbReference>
<comment type="caution">
    <text evidence="2">The sequence shown here is derived from an EMBL/GenBank/DDBJ whole genome shotgun (WGS) entry which is preliminary data.</text>
</comment>
<keyword evidence="1" id="KW-0812">Transmembrane</keyword>
<keyword evidence="1" id="KW-0472">Membrane</keyword>
<accession>A0A432W112</accession>
<proteinExistence type="predicted"/>
<evidence type="ECO:0008006" key="4">
    <source>
        <dbReference type="Google" id="ProtNLM"/>
    </source>
</evidence>
<keyword evidence="3" id="KW-1185">Reference proteome</keyword>
<reference evidence="3" key="1">
    <citation type="journal article" date="2018" name="Front. Microbiol.">
        <title>Genome-Based Analysis Reveals the Taxonomy and Diversity of the Family Idiomarinaceae.</title>
        <authorList>
            <person name="Liu Y."/>
            <person name="Lai Q."/>
            <person name="Shao Z."/>
        </authorList>
    </citation>
    <scope>NUCLEOTIDE SEQUENCE [LARGE SCALE GENOMIC DNA]</scope>
    <source>
        <strain evidence="3">GBPy7</strain>
    </source>
</reference>
<dbReference type="RefSeq" id="WP_126765754.1">
    <property type="nucleotide sequence ID" value="NZ_PIPJ01000002.1"/>
</dbReference>
<protein>
    <recommendedName>
        <fullName evidence="4">DUF2878 domain-containing protein</fullName>
    </recommendedName>
</protein>
<feature type="transmembrane region" description="Helical" evidence="1">
    <location>
        <begin position="97"/>
        <end position="116"/>
    </location>
</feature>
<feature type="transmembrane region" description="Helical" evidence="1">
    <location>
        <begin position="21"/>
        <end position="38"/>
    </location>
</feature>
<dbReference type="OrthoDB" id="6522758at2"/>
<gene>
    <name evidence="2" type="ORF">CWE08_03725</name>
</gene>
<dbReference type="Proteomes" id="UP000288395">
    <property type="component" value="Unassembled WGS sequence"/>
</dbReference>
<name>A0A432W112_9GAMM</name>
<evidence type="ECO:0000313" key="2">
    <source>
        <dbReference type="EMBL" id="RUO22668.1"/>
    </source>
</evidence>
<dbReference type="AlphaFoldDB" id="A0A432W112"/>
<evidence type="ECO:0000256" key="1">
    <source>
        <dbReference type="SAM" id="Phobius"/>
    </source>
</evidence>
<feature type="transmembrane region" description="Helical" evidence="1">
    <location>
        <begin position="123"/>
        <end position="141"/>
    </location>
</feature>
<evidence type="ECO:0000313" key="3">
    <source>
        <dbReference type="Proteomes" id="UP000288395"/>
    </source>
</evidence>
<feature type="transmembrane region" description="Helical" evidence="1">
    <location>
        <begin position="44"/>
        <end position="63"/>
    </location>
</feature>
<organism evidence="2 3">
    <name type="scientific">Aliidiomarina iranensis</name>
    <dbReference type="NCBI Taxonomy" id="1434071"/>
    <lineage>
        <taxon>Bacteria</taxon>
        <taxon>Pseudomonadati</taxon>
        <taxon>Pseudomonadota</taxon>
        <taxon>Gammaproteobacteria</taxon>
        <taxon>Alteromonadales</taxon>
        <taxon>Idiomarinaceae</taxon>
        <taxon>Aliidiomarina</taxon>
    </lineage>
</organism>
<dbReference type="InterPro" id="IPR021306">
    <property type="entry name" value="DUF2878"/>
</dbReference>
<feature type="transmembrane region" description="Helical" evidence="1">
    <location>
        <begin position="153"/>
        <end position="176"/>
    </location>
</feature>
<sequence length="198" mass="22195">MQIWRNWLKLKHQLLNLHRNPRLAGFVIFDFVWLSAVLGREQWIWLTALLILLMFAATPKLLWERRYAFLLVLTAGLAAELLTVLTGVISFTGTNGLPPWLILLWVGFTGMSLIVFDWLRGKALLGALFGAIFGPITYFAGTRINAAEILVSFPVAVAVYATMWALLMVLVAKLVTPLPPVNPNARTALSAEDERHEK</sequence>
<keyword evidence="1" id="KW-1133">Transmembrane helix</keyword>